<name>A0A9D4CZB8_DREPO</name>
<evidence type="ECO:0000256" key="1">
    <source>
        <dbReference type="SAM" id="MobiDB-lite"/>
    </source>
</evidence>
<evidence type="ECO:0000313" key="4">
    <source>
        <dbReference type="Proteomes" id="UP000828390"/>
    </source>
</evidence>
<proteinExistence type="predicted"/>
<gene>
    <name evidence="2" type="ORF">DPMN_042562</name>
    <name evidence="3" type="ORF">DPMN_042567</name>
</gene>
<feature type="compositionally biased region" description="Low complexity" evidence="1">
    <location>
        <begin position="14"/>
        <end position="24"/>
    </location>
</feature>
<dbReference type="EMBL" id="JAIWYP010000011">
    <property type="protein sequence ID" value="KAH3736007.1"/>
    <property type="molecule type" value="Genomic_DNA"/>
</dbReference>
<dbReference type="Proteomes" id="UP000828390">
    <property type="component" value="Unassembled WGS sequence"/>
</dbReference>
<reference evidence="3" key="2">
    <citation type="submission" date="2020-11" db="EMBL/GenBank/DDBJ databases">
        <authorList>
            <person name="McCartney M.A."/>
            <person name="Auch B."/>
            <person name="Kono T."/>
            <person name="Mallez S."/>
            <person name="Becker A."/>
            <person name="Gohl D.M."/>
            <person name="Silverstein K.A.T."/>
            <person name="Koren S."/>
            <person name="Bechman K.B."/>
            <person name="Herman A."/>
            <person name="Abrahante J.E."/>
            <person name="Garbe J."/>
        </authorList>
    </citation>
    <scope>NUCLEOTIDE SEQUENCE</scope>
    <source>
        <strain evidence="3">Duluth1</strain>
        <tissue evidence="3">Whole animal</tissue>
    </source>
</reference>
<feature type="region of interest" description="Disordered" evidence="1">
    <location>
        <begin position="1"/>
        <end position="24"/>
    </location>
</feature>
<evidence type="ECO:0000313" key="3">
    <source>
        <dbReference type="EMBL" id="KAH3736007.1"/>
    </source>
</evidence>
<protein>
    <submittedName>
        <fullName evidence="3">Uncharacterized protein</fullName>
    </submittedName>
</protein>
<reference evidence="3" key="1">
    <citation type="journal article" date="2019" name="bioRxiv">
        <title>The Genome of the Zebra Mussel, Dreissena polymorpha: A Resource for Invasive Species Research.</title>
        <authorList>
            <person name="McCartney M.A."/>
            <person name="Auch B."/>
            <person name="Kono T."/>
            <person name="Mallez S."/>
            <person name="Zhang Y."/>
            <person name="Obille A."/>
            <person name="Becker A."/>
            <person name="Abrahante J.E."/>
            <person name="Garbe J."/>
            <person name="Badalamenti J.P."/>
            <person name="Herman A."/>
            <person name="Mangelson H."/>
            <person name="Liachko I."/>
            <person name="Sullivan S."/>
            <person name="Sone E.D."/>
            <person name="Koren S."/>
            <person name="Silverstein K.A.T."/>
            <person name="Beckman K.B."/>
            <person name="Gohl D.M."/>
        </authorList>
    </citation>
    <scope>NUCLEOTIDE SEQUENCE</scope>
    <source>
        <strain evidence="3">Duluth1</strain>
        <tissue evidence="3">Whole animal</tissue>
    </source>
</reference>
<sequence length="53" mass="5733">MTLYNSSVLEESLDSSTTDETTTTTTYEVFEKGSKRGGKLLVSSAGYTYGVKV</sequence>
<keyword evidence="4" id="KW-1185">Reference proteome</keyword>
<evidence type="ECO:0000313" key="2">
    <source>
        <dbReference type="EMBL" id="KAH3736002.1"/>
    </source>
</evidence>
<organism evidence="3 4">
    <name type="scientific">Dreissena polymorpha</name>
    <name type="common">Zebra mussel</name>
    <name type="synonym">Mytilus polymorpha</name>
    <dbReference type="NCBI Taxonomy" id="45954"/>
    <lineage>
        <taxon>Eukaryota</taxon>
        <taxon>Metazoa</taxon>
        <taxon>Spiralia</taxon>
        <taxon>Lophotrochozoa</taxon>
        <taxon>Mollusca</taxon>
        <taxon>Bivalvia</taxon>
        <taxon>Autobranchia</taxon>
        <taxon>Heteroconchia</taxon>
        <taxon>Euheterodonta</taxon>
        <taxon>Imparidentia</taxon>
        <taxon>Neoheterodontei</taxon>
        <taxon>Myida</taxon>
        <taxon>Dreissenoidea</taxon>
        <taxon>Dreissenidae</taxon>
        <taxon>Dreissena</taxon>
    </lineage>
</organism>
<comment type="caution">
    <text evidence="3">The sequence shown here is derived from an EMBL/GenBank/DDBJ whole genome shotgun (WGS) entry which is preliminary data.</text>
</comment>
<dbReference type="EMBL" id="JAIWYP010000011">
    <property type="protein sequence ID" value="KAH3736002.1"/>
    <property type="molecule type" value="Genomic_DNA"/>
</dbReference>
<accession>A0A9D4CZB8</accession>
<dbReference type="AlphaFoldDB" id="A0A9D4CZB8"/>